<sequence>MAECLVKFLPEDVPGAILPCPLLEDNTFEDLKRYVETRAFTVGKQESKVKLLKRISDLKSSGLDKFIVDPDGDVQYAIIEEHVRQKIPDISPPLLKNWTKDMAVPTDFSYSHLYEYLVKRTITILKVNTKSKNTHLEGKSKDRDLYKNMQVTILYKILQWISNT</sequence>
<dbReference type="OrthoDB" id="5950252at2759"/>
<dbReference type="GeneID" id="116308246"/>
<keyword evidence="1" id="KW-1185">Reference proteome</keyword>
<dbReference type="AlphaFoldDB" id="A0A6P8J4D3"/>
<proteinExistence type="predicted"/>
<dbReference type="Proteomes" id="UP000515163">
    <property type="component" value="Unplaced"/>
</dbReference>
<dbReference type="InParanoid" id="A0A6P8J4D3"/>
<gene>
    <name evidence="2" type="primary">LOC116308246</name>
</gene>
<accession>A0A6P8J4D3</accession>
<evidence type="ECO:0000313" key="1">
    <source>
        <dbReference type="Proteomes" id="UP000515163"/>
    </source>
</evidence>
<evidence type="ECO:0000313" key="2">
    <source>
        <dbReference type="RefSeq" id="XP_031574489.1"/>
    </source>
</evidence>
<reference evidence="2" key="1">
    <citation type="submission" date="2025-08" db="UniProtKB">
        <authorList>
            <consortium name="RefSeq"/>
        </authorList>
    </citation>
    <scope>IDENTIFICATION</scope>
    <source>
        <tissue evidence="2">Tentacle</tissue>
    </source>
</reference>
<name>A0A6P8J4D3_ACTTE</name>
<organism evidence="1 2">
    <name type="scientific">Actinia tenebrosa</name>
    <name type="common">Australian red waratah sea anemone</name>
    <dbReference type="NCBI Taxonomy" id="6105"/>
    <lineage>
        <taxon>Eukaryota</taxon>
        <taxon>Metazoa</taxon>
        <taxon>Cnidaria</taxon>
        <taxon>Anthozoa</taxon>
        <taxon>Hexacorallia</taxon>
        <taxon>Actiniaria</taxon>
        <taxon>Actiniidae</taxon>
        <taxon>Actinia</taxon>
    </lineage>
</organism>
<dbReference type="KEGG" id="aten:116308246"/>
<protein>
    <submittedName>
        <fullName evidence="2">Uncharacterized protein LOC116308246</fullName>
    </submittedName>
</protein>
<dbReference type="RefSeq" id="XP_031574489.1">
    <property type="nucleotide sequence ID" value="XM_031718629.1"/>
</dbReference>